<comment type="caution">
    <text evidence="1">The sequence shown here is derived from an EMBL/GenBank/DDBJ whole genome shotgun (WGS) entry which is preliminary data.</text>
</comment>
<dbReference type="AlphaFoldDB" id="A0AA87ZDA6"/>
<sequence>MTINADEKEEQGITIVIRLPSPQGSNKVNTYGVARGAPGIGVKPCSGVARFLLKVVLLLCRTFPLFLRLNL</sequence>
<protein>
    <submittedName>
        <fullName evidence="1">Uncharacterized protein</fullName>
    </submittedName>
</protein>
<evidence type="ECO:0000313" key="1">
    <source>
        <dbReference type="EMBL" id="GMN34829.1"/>
    </source>
</evidence>
<reference evidence="1" key="1">
    <citation type="submission" date="2023-07" db="EMBL/GenBank/DDBJ databases">
        <title>draft genome sequence of fig (Ficus carica).</title>
        <authorList>
            <person name="Takahashi T."/>
            <person name="Nishimura K."/>
        </authorList>
    </citation>
    <scope>NUCLEOTIDE SEQUENCE</scope>
</reference>
<keyword evidence="2" id="KW-1185">Reference proteome</keyword>
<organism evidence="1 2">
    <name type="scientific">Ficus carica</name>
    <name type="common">Common fig</name>
    <dbReference type="NCBI Taxonomy" id="3494"/>
    <lineage>
        <taxon>Eukaryota</taxon>
        <taxon>Viridiplantae</taxon>
        <taxon>Streptophyta</taxon>
        <taxon>Embryophyta</taxon>
        <taxon>Tracheophyta</taxon>
        <taxon>Spermatophyta</taxon>
        <taxon>Magnoliopsida</taxon>
        <taxon>eudicotyledons</taxon>
        <taxon>Gunneridae</taxon>
        <taxon>Pentapetalae</taxon>
        <taxon>rosids</taxon>
        <taxon>fabids</taxon>
        <taxon>Rosales</taxon>
        <taxon>Moraceae</taxon>
        <taxon>Ficeae</taxon>
        <taxon>Ficus</taxon>
    </lineage>
</organism>
<evidence type="ECO:0000313" key="2">
    <source>
        <dbReference type="Proteomes" id="UP001187192"/>
    </source>
</evidence>
<dbReference type="EMBL" id="BTGU01002164">
    <property type="protein sequence ID" value="GMN34829.1"/>
    <property type="molecule type" value="Genomic_DNA"/>
</dbReference>
<name>A0AA87ZDA6_FICCA</name>
<gene>
    <name evidence="1" type="ORF">TIFTF001_042124</name>
</gene>
<dbReference type="Proteomes" id="UP001187192">
    <property type="component" value="Unassembled WGS sequence"/>
</dbReference>
<proteinExistence type="predicted"/>
<accession>A0AA87ZDA6</accession>